<dbReference type="InterPro" id="IPR036770">
    <property type="entry name" value="Ankyrin_rpt-contain_sf"/>
</dbReference>
<reference evidence="2" key="1">
    <citation type="submission" date="2017-05" db="UniProtKB">
        <authorList>
            <consortium name="EnsemblMetazoa"/>
        </authorList>
    </citation>
    <scope>IDENTIFICATION</scope>
</reference>
<name>A0A1X7SEL1_AMPQE</name>
<dbReference type="SUPFAM" id="SSF48403">
    <property type="entry name" value="Ankyrin repeat"/>
    <property type="match status" value="1"/>
</dbReference>
<dbReference type="AlphaFoldDB" id="A0A1X7SEL1"/>
<dbReference type="PROSITE" id="PS50297">
    <property type="entry name" value="ANK_REP_REGION"/>
    <property type="match status" value="1"/>
</dbReference>
<feature type="repeat" description="ANK" evidence="1">
    <location>
        <begin position="7"/>
        <end position="39"/>
    </location>
</feature>
<dbReference type="EnsemblMetazoa" id="Aqu2.1.00501_001">
    <property type="protein sequence ID" value="Aqu2.1.00501_001"/>
    <property type="gene ID" value="Aqu2.1.00501"/>
</dbReference>
<keyword evidence="1" id="KW-0040">ANK repeat</keyword>
<sequence>LNYQNTNGKNALMLTSEGGHIEVFESLLLNGADPFVQLRANKGCIGLNSLACTALSEHVYKSIGGEKIMPQDGISVEDMLDMAVKERGLLQPHYSCLNINLLTIPCNITEPIKEQVEDYNANLKIFKDTTSLLELAMITKGYTL</sequence>
<dbReference type="InParanoid" id="A0A1X7SEL1"/>
<protein>
    <submittedName>
        <fullName evidence="2">Uncharacterized protein</fullName>
    </submittedName>
</protein>
<accession>A0A1X7SEL1</accession>
<dbReference type="Gene3D" id="1.25.40.20">
    <property type="entry name" value="Ankyrin repeat-containing domain"/>
    <property type="match status" value="1"/>
</dbReference>
<organism evidence="2">
    <name type="scientific">Amphimedon queenslandica</name>
    <name type="common">Sponge</name>
    <dbReference type="NCBI Taxonomy" id="400682"/>
    <lineage>
        <taxon>Eukaryota</taxon>
        <taxon>Metazoa</taxon>
        <taxon>Porifera</taxon>
        <taxon>Demospongiae</taxon>
        <taxon>Heteroscleromorpha</taxon>
        <taxon>Haplosclerida</taxon>
        <taxon>Niphatidae</taxon>
        <taxon>Amphimedon</taxon>
    </lineage>
</organism>
<evidence type="ECO:0000313" key="2">
    <source>
        <dbReference type="EnsemblMetazoa" id="Aqu2.1.00501_001"/>
    </source>
</evidence>
<dbReference type="PROSITE" id="PS50088">
    <property type="entry name" value="ANK_REPEAT"/>
    <property type="match status" value="1"/>
</dbReference>
<evidence type="ECO:0000256" key="1">
    <source>
        <dbReference type="PROSITE-ProRule" id="PRU00023"/>
    </source>
</evidence>
<proteinExistence type="predicted"/>
<dbReference type="InterPro" id="IPR002110">
    <property type="entry name" value="Ankyrin_rpt"/>
</dbReference>